<evidence type="ECO:0000256" key="3">
    <source>
        <dbReference type="SAM" id="Phobius"/>
    </source>
</evidence>
<dbReference type="Gene3D" id="1.10.287.470">
    <property type="entry name" value="Helix hairpin bin"/>
    <property type="match status" value="1"/>
</dbReference>
<dbReference type="Pfam" id="PF25989">
    <property type="entry name" value="YknX_C"/>
    <property type="match status" value="1"/>
</dbReference>
<accession>A0A948RYC3</accession>
<evidence type="ECO:0000259" key="5">
    <source>
        <dbReference type="Pfam" id="PF25973"/>
    </source>
</evidence>
<dbReference type="Pfam" id="PF25954">
    <property type="entry name" value="Beta-barrel_RND_2"/>
    <property type="match status" value="1"/>
</dbReference>
<evidence type="ECO:0000313" key="7">
    <source>
        <dbReference type="EMBL" id="MBU2692221.1"/>
    </source>
</evidence>
<evidence type="ECO:0000256" key="2">
    <source>
        <dbReference type="SAM" id="MobiDB-lite"/>
    </source>
</evidence>
<evidence type="ECO:0000313" key="8">
    <source>
        <dbReference type="Proteomes" id="UP000777784"/>
    </source>
</evidence>
<protein>
    <submittedName>
        <fullName evidence="7">Efflux RND transporter periplasmic adaptor subunit</fullName>
    </submittedName>
</protein>
<dbReference type="PANTHER" id="PTHR30469">
    <property type="entry name" value="MULTIDRUG RESISTANCE PROTEIN MDTA"/>
    <property type="match status" value="1"/>
</dbReference>
<feature type="transmembrane region" description="Helical" evidence="3">
    <location>
        <begin position="32"/>
        <end position="50"/>
    </location>
</feature>
<keyword evidence="3" id="KW-0472">Membrane</keyword>
<feature type="domain" description="YknX-like C-terminal permuted SH3-like" evidence="6">
    <location>
        <begin position="320"/>
        <end position="385"/>
    </location>
</feature>
<dbReference type="GO" id="GO:0015562">
    <property type="term" value="F:efflux transmembrane transporter activity"/>
    <property type="evidence" value="ECO:0007669"/>
    <property type="project" value="TreeGrafter"/>
</dbReference>
<feature type="compositionally biased region" description="Polar residues" evidence="2">
    <location>
        <begin position="1"/>
        <end position="13"/>
    </location>
</feature>
<dbReference type="Gene3D" id="2.40.420.20">
    <property type="match status" value="1"/>
</dbReference>
<evidence type="ECO:0000256" key="1">
    <source>
        <dbReference type="ARBA" id="ARBA00009477"/>
    </source>
</evidence>
<feature type="region of interest" description="Disordered" evidence="2">
    <location>
        <begin position="1"/>
        <end position="25"/>
    </location>
</feature>
<dbReference type="GO" id="GO:1990281">
    <property type="term" value="C:efflux pump complex"/>
    <property type="evidence" value="ECO:0007669"/>
    <property type="project" value="TreeGrafter"/>
</dbReference>
<dbReference type="EMBL" id="JAHJDP010000087">
    <property type="protein sequence ID" value="MBU2692221.1"/>
    <property type="molecule type" value="Genomic_DNA"/>
</dbReference>
<dbReference type="SUPFAM" id="SSF111369">
    <property type="entry name" value="HlyD-like secretion proteins"/>
    <property type="match status" value="1"/>
</dbReference>
<dbReference type="Proteomes" id="UP000777784">
    <property type="component" value="Unassembled WGS sequence"/>
</dbReference>
<dbReference type="Pfam" id="PF25973">
    <property type="entry name" value="BSH_CzcB"/>
    <property type="match status" value="1"/>
</dbReference>
<reference evidence="7" key="1">
    <citation type="submission" date="2021-05" db="EMBL/GenBank/DDBJ databases">
        <title>Energy efficiency and biological interactions define the core microbiome of deep oligotrophic groundwater.</title>
        <authorList>
            <person name="Mehrshad M."/>
            <person name="Lopez-Fernandez M."/>
            <person name="Bell E."/>
            <person name="Bernier-Latmani R."/>
            <person name="Bertilsson S."/>
            <person name="Dopson M."/>
        </authorList>
    </citation>
    <scope>NUCLEOTIDE SEQUENCE</scope>
    <source>
        <strain evidence="7">Modern_marine.mb.64</strain>
    </source>
</reference>
<dbReference type="Gene3D" id="2.40.50.100">
    <property type="match status" value="1"/>
</dbReference>
<dbReference type="InterPro" id="IPR058647">
    <property type="entry name" value="BSH_CzcB-like"/>
</dbReference>
<gene>
    <name evidence="7" type="ORF">KJ970_14965</name>
</gene>
<evidence type="ECO:0000259" key="4">
    <source>
        <dbReference type="Pfam" id="PF25954"/>
    </source>
</evidence>
<keyword evidence="3" id="KW-1133">Transmembrane helix</keyword>
<organism evidence="7 8">
    <name type="scientific">Eiseniibacteriota bacterium</name>
    <dbReference type="NCBI Taxonomy" id="2212470"/>
    <lineage>
        <taxon>Bacteria</taxon>
        <taxon>Candidatus Eiseniibacteriota</taxon>
    </lineage>
</organism>
<proteinExistence type="inferred from homology"/>
<dbReference type="AlphaFoldDB" id="A0A948RYC3"/>
<name>A0A948RYC3_UNCEI</name>
<evidence type="ECO:0000259" key="6">
    <source>
        <dbReference type="Pfam" id="PF25989"/>
    </source>
</evidence>
<sequence>MIFQSTNSPNKTEPAQEHRSLEGMKPSPSLPLLPSVLLISFCLGVIFLSAGCGAKTGSQKDTSAIPVEILTVSPDSLTETAVLTGLLKAYRAVNVVSEVGGEITSILHDVGDRVDSNILLAVIDKTISRESLHQADAAVIAALARFEMTRNDYQRDSTLFKTGDIAAAVYDNSHLAYRAAEAELLSTKAARELAKRQLDKTDLRAPFKGTLSRRHCDVGTYIVPGQAVYRIVDIDSLRLRLGVSQNDMIQLSVGKRVLITPDALSDWTFDGKIRSVSPEADEISHTFSVEVVIPNPPGYPLRDGLVVHATLLLKEHPAAFAVPREAILKQGPETYLFVIVDSTAKRRAVGLGPLIGDRYVIESGLKNGDRVVVVGMRNLREDSEIIIEKQPRQ</sequence>
<feature type="domain" description="CusB-like beta-barrel" evidence="4">
    <location>
        <begin position="242"/>
        <end position="311"/>
    </location>
</feature>
<feature type="domain" description="CzcB-like barrel-sandwich hybrid" evidence="5">
    <location>
        <begin position="92"/>
        <end position="233"/>
    </location>
</feature>
<dbReference type="PANTHER" id="PTHR30469:SF15">
    <property type="entry name" value="HLYD FAMILY OF SECRETION PROTEINS"/>
    <property type="match status" value="1"/>
</dbReference>
<dbReference type="InterPro" id="IPR006143">
    <property type="entry name" value="RND_pump_MFP"/>
</dbReference>
<dbReference type="Gene3D" id="2.40.30.170">
    <property type="match status" value="1"/>
</dbReference>
<comment type="similarity">
    <text evidence="1">Belongs to the membrane fusion protein (MFP) (TC 8.A.1) family.</text>
</comment>
<dbReference type="InterPro" id="IPR058637">
    <property type="entry name" value="YknX-like_C"/>
</dbReference>
<dbReference type="InterPro" id="IPR058792">
    <property type="entry name" value="Beta-barrel_RND_2"/>
</dbReference>
<comment type="caution">
    <text evidence="7">The sequence shown here is derived from an EMBL/GenBank/DDBJ whole genome shotgun (WGS) entry which is preliminary data.</text>
</comment>
<keyword evidence="3" id="KW-0812">Transmembrane</keyword>
<dbReference type="NCBIfam" id="TIGR01730">
    <property type="entry name" value="RND_mfp"/>
    <property type="match status" value="1"/>
</dbReference>